<dbReference type="HOGENOM" id="CLU_1927340_0_0_1"/>
<proteinExistence type="predicted"/>
<keyword evidence="3" id="KW-1185">Reference proteome</keyword>
<name>M2R079_CERS8</name>
<feature type="region of interest" description="Disordered" evidence="1">
    <location>
        <begin position="23"/>
        <end position="131"/>
    </location>
</feature>
<evidence type="ECO:0000313" key="3">
    <source>
        <dbReference type="Proteomes" id="UP000016930"/>
    </source>
</evidence>
<sequence length="131" mass="13933">MVSIARPCAGIAGVVRGIIRDNLPSLDQQEEHERGEHPQTPPLASSSAPRQAPPAAPAATASPERHGERRTERYSESGSRSHNRKPSFSIPPPATPAGRSGPPRSLSFNYSLSPASHHRSLPQADGGDYLS</sequence>
<dbReference type="AlphaFoldDB" id="M2R079"/>
<accession>M2R079</accession>
<evidence type="ECO:0000256" key="1">
    <source>
        <dbReference type="SAM" id="MobiDB-lite"/>
    </source>
</evidence>
<organism evidence="2 3">
    <name type="scientific">Ceriporiopsis subvermispora (strain B)</name>
    <name type="common">White-rot fungus</name>
    <name type="synonym">Gelatoporia subvermispora</name>
    <dbReference type="NCBI Taxonomy" id="914234"/>
    <lineage>
        <taxon>Eukaryota</taxon>
        <taxon>Fungi</taxon>
        <taxon>Dikarya</taxon>
        <taxon>Basidiomycota</taxon>
        <taxon>Agaricomycotina</taxon>
        <taxon>Agaricomycetes</taxon>
        <taxon>Polyporales</taxon>
        <taxon>Gelatoporiaceae</taxon>
        <taxon>Gelatoporia</taxon>
    </lineage>
</organism>
<protein>
    <submittedName>
        <fullName evidence="2">Uncharacterized protein</fullName>
    </submittedName>
</protein>
<dbReference type="EMBL" id="KB445816">
    <property type="protein sequence ID" value="EMD31657.1"/>
    <property type="molecule type" value="Genomic_DNA"/>
</dbReference>
<feature type="compositionally biased region" description="Basic and acidic residues" evidence="1">
    <location>
        <begin position="63"/>
        <end position="75"/>
    </location>
</feature>
<gene>
    <name evidence="2" type="ORF">CERSUDRAFT_100121</name>
</gene>
<reference evidence="2 3" key="1">
    <citation type="journal article" date="2012" name="Proc. Natl. Acad. Sci. U.S.A.">
        <title>Comparative genomics of Ceriporiopsis subvermispora and Phanerochaete chrysosporium provide insight into selective ligninolysis.</title>
        <authorList>
            <person name="Fernandez-Fueyo E."/>
            <person name="Ruiz-Duenas F.J."/>
            <person name="Ferreira P."/>
            <person name="Floudas D."/>
            <person name="Hibbett D.S."/>
            <person name="Canessa P."/>
            <person name="Larrondo L.F."/>
            <person name="James T.Y."/>
            <person name="Seelenfreund D."/>
            <person name="Lobos S."/>
            <person name="Polanco R."/>
            <person name="Tello M."/>
            <person name="Honda Y."/>
            <person name="Watanabe T."/>
            <person name="Watanabe T."/>
            <person name="Ryu J.S."/>
            <person name="Kubicek C.P."/>
            <person name="Schmoll M."/>
            <person name="Gaskell J."/>
            <person name="Hammel K.E."/>
            <person name="St John F.J."/>
            <person name="Vanden Wymelenberg A."/>
            <person name="Sabat G."/>
            <person name="Splinter BonDurant S."/>
            <person name="Syed K."/>
            <person name="Yadav J.S."/>
            <person name="Doddapaneni H."/>
            <person name="Subramanian V."/>
            <person name="Lavin J.L."/>
            <person name="Oguiza J.A."/>
            <person name="Perez G."/>
            <person name="Pisabarro A.G."/>
            <person name="Ramirez L."/>
            <person name="Santoyo F."/>
            <person name="Master E."/>
            <person name="Coutinho P.M."/>
            <person name="Henrissat B."/>
            <person name="Lombard V."/>
            <person name="Magnuson J.K."/>
            <person name="Kuees U."/>
            <person name="Hori C."/>
            <person name="Igarashi K."/>
            <person name="Samejima M."/>
            <person name="Held B.W."/>
            <person name="Barry K.W."/>
            <person name="LaButti K.M."/>
            <person name="Lapidus A."/>
            <person name="Lindquist E.A."/>
            <person name="Lucas S.M."/>
            <person name="Riley R."/>
            <person name="Salamov A.A."/>
            <person name="Hoffmeister D."/>
            <person name="Schwenk D."/>
            <person name="Hadar Y."/>
            <person name="Yarden O."/>
            <person name="de Vries R.P."/>
            <person name="Wiebenga A."/>
            <person name="Stenlid J."/>
            <person name="Eastwood D."/>
            <person name="Grigoriev I.V."/>
            <person name="Berka R.M."/>
            <person name="Blanchette R.A."/>
            <person name="Kersten P."/>
            <person name="Martinez A.T."/>
            <person name="Vicuna R."/>
            <person name="Cullen D."/>
        </authorList>
    </citation>
    <scope>NUCLEOTIDE SEQUENCE [LARGE SCALE GENOMIC DNA]</scope>
    <source>
        <strain evidence="2 3">B</strain>
    </source>
</reference>
<dbReference type="Proteomes" id="UP000016930">
    <property type="component" value="Unassembled WGS sequence"/>
</dbReference>
<evidence type="ECO:0000313" key="2">
    <source>
        <dbReference type="EMBL" id="EMD31657.1"/>
    </source>
</evidence>